<dbReference type="SUPFAM" id="SSF89372">
    <property type="entry name" value="Fucose-specific lectin"/>
    <property type="match status" value="1"/>
</dbReference>
<dbReference type="OrthoDB" id="5367135at2759"/>
<evidence type="ECO:0000313" key="2">
    <source>
        <dbReference type="Proteomes" id="UP001140502"/>
    </source>
</evidence>
<organism evidence="1 2">
    <name type="scientific">Fusarium piperis</name>
    <dbReference type="NCBI Taxonomy" id="1435070"/>
    <lineage>
        <taxon>Eukaryota</taxon>
        <taxon>Fungi</taxon>
        <taxon>Dikarya</taxon>
        <taxon>Ascomycota</taxon>
        <taxon>Pezizomycotina</taxon>
        <taxon>Sordariomycetes</taxon>
        <taxon>Hypocreomycetidae</taxon>
        <taxon>Hypocreales</taxon>
        <taxon>Nectriaceae</taxon>
        <taxon>Fusarium</taxon>
        <taxon>Fusarium solani species complex</taxon>
    </lineage>
</organism>
<gene>
    <name evidence="1" type="ORF">N0V84_003367</name>
</gene>
<sequence length="323" mass="33998">MSGQVKTIVRVLRSAGSVTLGNGNLVLLGVENGRLIEKIYDGDDLKDQRKVADNVKDGSSAVYAVSEKNVFGLYISQDNHIRASEFDADSEEWDDADLSGLGDVTVHPDSHLAIAAVYESSLIFFQAADGVIKSINHDQESNNWTEAFPVPGGAAAGGTPISAFSTNKAVVVSFIGQDNKLHAHSRDFETGEWTDSALPSASWEGSVTSLVVSQDVDTGAYEAFALVGTTVDHVKKDGTRDALGSIQSGEFVPATKAEAGDVYGNNYGIIQNYWNQGGGGCGRGGGNYICGGCGRVGGNCVCGSGTYVCVLPPIVNPCRPCWY</sequence>
<proteinExistence type="predicted"/>
<dbReference type="Gene3D" id="2.120.10.70">
    <property type="entry name" value="Fucose-specific lectin"/>
    <property type="match status" value="1"/>
</dbReference>
<accession>A0A9W9BS87</accession>
<reference evidence="1" key="1">
    <citation type="submission" date="2022-10" db="EMBL/GenBank/DDBJ databases">
        <title>Tapping the CABI collections for fungal endophytes: first genome assemblies for Collariella, Neodidymelliopsis, Ascochyta clinopodiicola, Didymella pomorum, Didymosphaeria variabile, Neocosmospora piperis and Neocucurbitaria cava.</title>
        <authorList>
            <person name="Hill R."/>
        </authorList>
    </citation>
    <scope>NUCLEOTIDE SEQUENCE</scope>
    <source>
        <strain evidence="1">IMI 366586</strain>
    </source>
</reference>
<name>A0A9W9BS87_9HYPO</name>
<evidence type="ECO:0008006" key="3">
    <source>
        <dbReference type="Google" id="ProtNLM"/>
    </source>
</evidence>
<dbReference type="AlphaFoldDB" id="A0A9W9BS87"/>
<comment type="caution">
    <text evidence="1">The sequence shown here is derived from an EMBL/GenBank/DDBJ whole genome shotgun (WGS) entry which is preliminary data.</text>
</comment>
<evidence type="ECO:0000313" key="1">
    <source>
        <dbReference type="EMBL" id="KAJ4325818.1"/>
    </source>
</evidence>
<keyword evidence="2" id="KW-1185">Reference proteome</keyword>
<protein>
    <recommendedName>
        <fullName evidence="3">Fucose-specific lectin</fullName>
    </recommendedName>
</protein>
<dbReference type="EMBL" id="JAPEUR010000047">
    <property type="protein sequence ID" value="KAJ4325818.1"/>
    <property type="molecule type" value="Genomic_DNA"/>
</dbReference>
<dbReference type="Proteomes" id="UP001140502">
    <property type="component" value="Unassembled WGS sequence"/>
</dbReference>